<feature type="transmembrane region" description="Helical" evidence="1">
    <location>
        <begin position="39"/>
        <end position="57"/>
    </location>
</feature>
<evidence type="ECO:0000313" key="3">
    <source>
        <dbReference type="EMBL" id="KAA8501571.1"/>
    </source>
</evidence>
<dbReference type="Proteomes" id="UP000322025">
    <property type="component" value="Unassembled WGS sequence"/>
</dbReference>
<evidence type="ECO:0000256" key="1">
    <source>
        <dbReference type="SAM" id="Phobius"/>
    </source>
</evidence>
<keyword evidence="4" id="KW-1185">Reference proteome</keyword>
<sequence>MFGIDELKALFTDYSWILCQVLFAGYMTVLAIMDIKWKQISLALLLSGLIFVAAGLFCSRNISIFLPAAGAAVGIVFIIISRVTEESFGYGDSILILIMGGFLGLWNILSLLITAFSMAALFSVFMLIRKKFHRKSTFPFVPFLTAAYIGGMFVGMY</sequence>
<dbReference type="GO" id="GO:0004190">
    <property type="term" value="F:aspartic-type endopeptidase activity"/>
    <property type="evidence" value="ECO:0007669"/>
    <property type="project" value="InterPro"/>
</dbReference>
<protein>
    <submittedName>
        <fullName evidence="3">Prepilin peptidase</fullName>
    </submittedName>
</protein>
<keyword evidence="1" id="KW-1133">Transmembrane helix</keyword>
<feature type="domain" description="Prepilin type IV endopeptidase peptidase" evidence="2">
    <location>
        <begin position="22"/>
        <end position="123"/>
    </location>
</feature>
<dbReference type="Pfam" id="PF01478">
    <property type="entry name" value="Peptidase_A24"/>
    <property type="match status" value="1"/>
</dbReference>
<dbReference type="InterPro" id="IPR000045">
    <property type="entry name" value="Prepilin_IV_endopep_pep"/>
</dbReference>
<feature type="transmembrane region" description="Helical" evidence="1">
    <location>
        <begin position="95"/>
        <end position="128"/>
    </location>
</feature>
<dbReference type="AlphaFoldDB" id="A0A5M9I248"/>
<feature type="transmembrane region" description="Helical" evidence="1">
    <location>
        <begin position="140"/>
        <end position="156"/>
    </location>
</feature>
<dbReference type="OrthoDB" id="2067602at2"/>
<keyword evidence="1" id="KW-0472">Membrane</keyword>
<reference evidence="3" key="1">
    <citation type="submission" date="2019-07" db="EMBL/GenBank/DDBJ databases">
        <authorList>
            <person name="Wongkuna S."/>
            <person name="Scaria J."/>
        </authorList>
    </citation>
    <scope>NUCLEOTIDE SEQUENCE [LARGE SCALE GENOMIC DNA]</scope>
    <source>
        <strain evidence="3">SW178</strain>
    </source>
</reference>
<name>A0A5M9I248_9FIRM</name>
<feature type="transmembrane region" description="Helical" evidence="1">
    <location>
        <begin position="12"/>
        <end position="33"/>
    </location>
</feature>
<comment type="caution">
    <text evidence="3">The sequence shown here is derived from an EMBL/GenBank/DDBJ whole genome shotgun (WGS) entry which is preliminary data.</text>
</comment>
<gene>
    <name evidence="3" type="ORF">FNY66_07925</name>
</gene>
<proteinExistence type="predicted"/>
<feature type="transmembrane region" description="Helical" evidence="1">
    <location>
        <begin position="64"/>
        <end position="83"/>
    </location>
</feature>
<evidence type="ECO:0000259" key="2">
    <source>
        <dbReference type="Pfam" id="PF01478"/>
    </source>
</evidence>
<evidence type="ECO:0000313" key="4">
    <source>
        <dbReference type="Proteomes" id="UP000322025"/>
    </source>
</evidence>
<dbReference type="EMBL" id="VMSO01000008">
    <property type="protein sequence ID" value="KAA8501571.1"/>
    <property type="molecule type" value="Genomic_DNA"/>
</dbReference>
<accession>A0A5M9I248</accession>
<dbReference type="GO" id="GO:0016020">
    <property type="term" value="C:membrane"/>
    <property type="evidence" value="ECO:0007669"/>
    <property type="project" value="InterPro"/>
</dbReference>
<keyword evidence="1" id="KW-0812">Transmembrane</keyword>
<organism evidence="3 4">
    <name type="scientific">Mediterraneibacter catenae</name>
    <dbReference type="NCBI Taxonomy" id="2594882"/>
    <lineage>
        <taxon>Bacteria</taxon>
        <taxon>Bacillati</taxon>
        <taxon>Bacillota</taxon>
        <taxon>Clostridia</taxon>
        <taxon>Lachnospirales</taxon>
        <taxon>Lachnospiraceae</taxon>
        <taxon>Mediterraneibacter</taxon>
    </lineage>
</organism>